<organism evidence="1 2">
    <name type="scientific">Paraphaeosphaeria sporulosa</name>
    <dbReference type="NCBI Taxonomy" id="1460663"/>
    <lineage>
        <taxon>Eukaryota</taxon>
        <taxon>Fungi</taxon>
        <taxon>Dikarya</taxon>
        <taxon>Ascomycota</taxon>
        <taxon>Pezizomycotina</taxon>
        <taxon>Dothideomycetes</taxon>
        <taxon>Pleosporomycetidae</taxon>
        <taxon>Pleosporales</taxon>
        <taxon>Massarineae</taxon>
        <taxon>Didymosphaeriaceae</taxon>
        <taxon>Paraphaeosphaeria</taxon>
    </lineage>
</organism>
<name>A0A177C479_9PLEO</name>
<evidence type="ECO:0000313" key="1">
    <source>
        <dbReference type="EMBL" id="OAG02305.1"/>
    </source>
</evidence>
<dbReference type="InParanoid" id="A0A177C479"/>
<sequence>MEHIFPVETTNELGRRTGVFELQEQASGEQPRFQYVAHTTTKKFQSSDTDTKEYVVPVSDEDDELSQFGDKNESAFVNQLPMESQKVDLSSLKTGSAKWRHYSPKTKFVDTSMTGENKTIYCIGIPDRARNSNAIVYPAEKQYLRGIDWALTFNSDIVNACLKAKWKVAHARYERTPKAIGSIRNYYGLPDGPAPGPAYALGGYWIDQEGIDSSELLVRWLILQEVWTSLPQSIQTFVKDFAQWGTLKETSYPAAKNDTSPEQQPTKRVKYSIGGVELLQEGDSEDDQQS</sequence>
<dbReference type="AlphaFoldDB" id="A0A177C479"/>
<reference evidence="1 2" key="1">
    <citation type="submission" date="2016-05" db="EMBL/GenBank/DDBJ databases">
        <title>Comparative analysis of secretome profiles of manganese(II)-oxidizing ascomycete fungi.</title>
        <authorList>
            <consortium name="DOE Joint Genome Institute"/>
            <person name="Zeiner C.A."/>
            <person name="Purvine S.O."/>
            <person name="Zink E.M."/>
            <person name="Wu S."/>
            <person name="Pasa-Tolic L."/>
            <person name="Chaput D.L."/>
            <person name="Haridas S."/>
            <person name="Grigoriev I.V."/>
            <person name="Santelli C.M."/>
            <person name="Hansel C.M."/>
        </authorList>
    </citation>
    <scope>NUCLEOTIDE SEQUENCE [LARGE SCALE GENOMIC DNA]</scope>
    <source>
        <strain evidence="1 2">AP3s5-JAC2a</strain>
    </source>
</reference>
<dbReference type="RefSeq" id="XP_018032670.1">
    <property type="nucleotide sequence ID" value="XM_018183185.1"/>
</dbReference>
<proteinExistence type="predicted"/>
<gene>
    <name evidence="1" type="ORF">CC84DRAFT_1220646</name>
</gene>
<protein>
    <submittedName>
        <fullName evidence="1">Uncharacterized protein</fullName>
    </submittedName>
</protein>
<accession>A0A177C479</accession>
<dbReference type="GeneID" id="28766671"/>
<dbReference type="OrthoDB" id="3796224at2759"/>
<dbReference type="Proteomes" id="UP000077069">
    <property type="component" value="Unassembled WGS sequence"/>
</dbReference>
<evidence type="ECO:0000313" key="2">
    <source>
        <dbReference type="Proteomes" id="UP000077069"/>
    </source>
</evidence>
<keyword evidence="2" id="KW-1185">Reference proteome</keyword>
<dbReference type="EMBL" id="KV441556">
    <property type="protein sequence ID" value="OAG02305.1"/>
    <property type="molecule type" value="Genomic_DNA"/>
</dbReference>